<dbReference type="PANTHER" id="PTHR32089">
    <property type="entry name" value="METHYL-ACCEPTING CHEMOTAXIS PROTEIN MCPB"/>
    <property type="match status" value="1"/>
</dbReference>
<evidence type="ECO:0000256" key="2">
    <source>
        <dbReference type="PROSITE-ProRule" id="PRU00284"/>
    </source>
</evidence>
<feature type="transmembrane region" description="Helical" evidence="3">
    <location>
        <begin position="50"/>
        <end position="78"/>
    </location>
</feature>
<evidence type="ECO:0000256" key="3">
    <source>
        <dbReference type="SAM" id="Phobius"/>
    </source>
</evidence>
<protein>
    <submittedName>
        <fullName evidence="5">Chemotaxis protein</fullName>
    </submittedName>
</protein>
<reference evidence="5 6" key="1">
    <citation type="submission" date="2019-08" db="EMBL/GenBank/DDBJ databases">
        <authorList>
            <person name="Wang G."/>
            <person name="Xu Z."/>
        </authorList>
    </citation>
    <scope>NUCLEOTIDE SEQUENCE [LARGE SCALE GENOMIC DNA]</scope>
    <source>
        <strain evidence="5 6">ZX</strain>
    </source>
</reference>
<dbReference type="GO" id="GO:0007165">
    <property type="term" value="P:signal transduction"/>
    <property type="evidence" value="ECO:0007669"/>
    <property type="project" value="UniProtKB-KW"/>
</dbReference>
<keyword evidence="3" id="KW-0812">Transmembrane</keyword>
<dbReference type="AlphaFoldDB" id="A0A5D9BZV9"/>
<keyword evidence="3" id="KW-0472">Membrane</keyword>
<dbReference type="SUPFAM" id="SSF58104">
    <property type="entry name" value="Methyl-accepting chemotaxis protein (MCP) signaling domain"/>
    <property type="match status" value="1"/>
</dbReference>
<dbReference type="PANTHER" id="PTHR32089:SF112">
    <property type="entry name" value="LYSOZYME-LIKE PROTEIN-RELATED"/>
    <property type="match status" value="1"/>
</dbReference>
<keyword evidence="3" id="KW-1133">Transmembrane helix</keyword>
<dbReference type="SMART" id="SM00283">
    <property type="entry name" value="MA"/>
    <property type="match status" value="1"/>
</dbReference>
<feature type="domain" description="Methyl-accepting transducer" evidence="4">
    <location>
        <begin position="280"/>
        <end position="523"/>
    </location>
</feature>
<feature type="transmembrane region" description="Helical" evidence="3">
    <location>
        <begin position="90"/>
        <end position="111"/>
    </location>
</feature>
<dbReference type="Pfam" id="PF00015">
    <property type="entry name" value="MCPsignal"/>
    <property type="match status" value="1"/>
</dbReference>
<evidence type="ECO:0000313" key="5">
    <source>
        <dbReference type="EMBL" id="TZG25168.1"/>
    </source>
</evidence>
<organism evidence="5 6">
    <name type="scientific">Sphingomonas montanisoli</name>
    <dbReference type="NCBI Taxonomy" id="2606412"/>
    <lineage>
        <taxon>Bacteria</taxon>
        <taxon>Pseudomonadati</taxon>
        <taxon>Pseudomonadota</taxon>
        <taxon>Alphaproteobacteria</taxon>
        <taxon>Sphingomonadales</taxon>
        <taxon>Sphingomonadaceae</taxon>
        <taxon>Sphingomonas</taxon>
    </lineage>
</organism>
<name>A0A5D9BZV9_9SPHN</name>
<dbReference type="InterPro" id="IPR004089">
    <property type="entry name" value="MCPsignal_dom"/>
</dbReference>
<sequence length="543" mass="57236">MPHFMISAETVLSKIGILTGDVARADELGDLDLIRINGIRLLSACGWASLLVMAICGLIIGADDLTIAVLMGVAINIVPTRCALQGRHDLPAMLSVAMMIALHPALFLYVFTGHPWQMDLHMYFFVGLGALIVLCDWRPLVLAGAIITVHHLTFEIVRPDWVFLSNDDSEIGRVLMHGAVVLLQCAFLGFAAERLARLLRAQQAARAHAQHLLIESQEATERALKARAYAEQAYAAQVDAERIADRERRARLDEQRAADGQRRITMLELADRFEHSVAGVVRSVLSSSGELEGSSRELNALAVEASRKAGDVAATAHAVTERSREVAADMSTVAQSVARIASQVNEQGALTAVAQRSSELGDDSLAALAERTTDIVGFADIIADIASRTNLLALNASIEAARAGEAGRGFAVVADEVKLLSRQAKDATGKITALVATVDERASAVEGALAEVADVVGSLGVTSDRIVAEIAEQLAVSNSVGGHADGTAQDAADMAGRMSEVAYAADAAGALSGNVQSAATRLSADALSLKAATETFVAQLRAA</sequence>
<feature type="transmembrane region" description="Helical" evidence="3">
    <location>
        <begin position="123"/>
        <end position="154"/>
    </location>
</feature>
<dbReference type="EMBL" id="VTOU01000004">
    <property type="protein sequence ID" value="TZG25168.1"/>
    <property type="molecule type" value="Genomic_DNA"/>
</dbReference>
<evidence type="ECO:0000259" key="4">
    <source>
        <dbReference type="PROSITE" id="PS50111"/>
    </source>
</evidence>
<dbReference type="Gene3D" id="1.10.287.950">
    <property type="entry name" value="Methyl-accepting chemotaxis protein"/>
    <property type="match status" value="1"/>
</dbReference>
<proteinExistence type="predicted"/>
<dbReference type="PROSITE" id="PS50111">
    <property type="entry name" value="CHEMOTAXIS_TRANSDUC_2"/>
    <property type="match status" value="1"/>
</dbReference>
<evidence type="ECO:0000313" key="6">
    <source>
        <dbReference type="Proteomes" id="UP000322077"/>
    </source>
</evidence>
<comment type="caution">
    <text evidence="5">The sequence shown here is derived from an EMBL/GenBank/DDBJ whole genome shotgun (WGS) entry which is preliminary data.</text>
</comment>
<dbReference type="GO" id="GO:0016020">
    <property type="term" value="C:membrane"/>
    <property type="evidence" value="ECO:0007669"/>
    <property type="project" value="InterPro"/>
</dbReference>
<keyword evidence="1 2" id="KW-0807">Transducer</keyword>
<keyword evidence="6" id="KW-1185">Reference proteome</keyword>
<accession>A0A5D9BZV9</accession>
<evidence type="ECO:0000256" key="1">
    <source>
        <dbReference type="ARBA" id="ARBA00023224"/>
    </source>
</evidence>
<dbReference type="Proteomes" id="UP000322077">
    <property type="component" value="Unassembled WGS sequence"/>
</dbReference>
<gene>
    <name evidence="5" type="ORF">FYJ91_18130</name>
</gene>